<protein>
    <submittedName>
        <fullName evidence="1">Uncharacterized protein</fullName>
    </submittedName>
</protein>
<gene>
    <name evidence="1" type="ORF">XAT740_LOCUS49375</name>
</gene>
<keyword evidence="2" id="KW-1185">Reference proteome</keyword>
<evidence type="ECO:0000313" key="2">
    <source>
        <dbReference type="Proteomes" id="UP000663828"/>
    </source>
</evidence>
<dbReference type="AlphaFoldDB" id="A0A816BVR7"/>
<organism evidence="1 2">
    <name type="scientific">Adineta ricciae</name>
    <name type="common">Rotifer</name>
    <dbReference type="NCBI Taxonomy" id="249248"/>
    <lineage>
        <taxon>Eukaryota</taxon>
        <taxon>Metazoa</taxon>
        <taxon>Spiralia</taxon>
        <taxon>Gnathifera</taxon>
        <taxon>Rotifera</taxon>
        <taxon>Eurotatoria</taxon>
        <taxon>Bdelloidea</taxon>
        <taxon>Adinetida</taxon>
        <taxon>Adinetidae</taxon>
        <taxon>Adineta</taxon>
    </lineage>
</organism>
<accession>A0A816BVR7</accession>
<proteinExistence type="predicted"/>
<comment type="caution">
    <text evidence="1">The sequence shown here is derived from an EMBL/GenBank/DDBJ whole genome shotgun (WGS) entry which is preliminary data.</text>
</comment>
<dbReference type="EMBL" id="CAJNOR010007293">
    <property type="protein sequence ID" value="CAF1614599.1"/>
    <property type="molecule type" value="Genomic_DNA"/>
</dbReference>
<name>A0A816BVR7_ADIRI</name>
<sequence>MSLTQVLPGLNILAAPGTHKLQAFLDVYRHISTFDIKWDTNLIAISDASLAQIQDLIRRKSDYPKLEVTIEDNQSDKYAHVILAHGRTNDGTRRIAICGVFVYLNPAVGIISLITKLAADYALSKQDVSVVVAIKELVRAGFLKLNETNMQLSLP</sequence>
<dbReference type="Proteomes" id="UP000663828">
    <property type="component" value="Unassembled WGS sequence"/>
</dbReference>
<evidence type="ECO:0000313" key="1">
    <source>
        <dbReference type="EMBL" id="CAF1614599.1"/>
    </source>
</evidence>
<reference evidence="1" key="1">
    <citation type="submission" date="2021-02" db="EMBL/GenBank/DDBJ databases">
        <authorList>
            <person name="Nowell W R."/>
        </authorList>
    </citation>
    <scope>NUCLEOTIDE SEQUENCE</scope>
</reference>